<keyword evidence="5" id="KW-0597">Phosphoprotein</keyword>
<dbReference type="GO" id="GO:0005102">
    <property type="term" value="F:signaling receptor binding"/>
    <property type="evidence" value="ECO:0007669"/>
    <property type="project" value="InterPro"/>
</dbReference>
<dbReference type="GO" id="GO:0070527">
    <property type="term" value="P:platelet aggregation"/>
    <property type="evidence" value="ECO:0007669"/>
    <property type="project" value="TreeGrafter"/>
</dbReference>
<name>A0A061INP8_CRIGR</name>
<proteinExistence type="predicted"/>
<evidence type="ECO:0000256" key="12">
    <source>
        <dbReference type="ARBA" id="ARBA00023054"/>
    </source>
</evidence>
<evidence type="ECO:0000313" key="25">
    <source>
        <dbReference type="Proteomes" id="UP000030759"/>
    </source>
</evidence>
<protein>
    <recommendedName>
        <fullName evidence="2">Fibrinogen alpha chain</fullName>
    </recommendedName>
    <alternativeName>
        <fullName evidence="20">Fibrinogen gamma chain</fullName>
    </alternativeName>
</protein>
<feature type="domain" description="Fibrinogen C-terminal" evidence="23">
    <location>
        <begin position="990"/>
        <end position="1231"/>
    </location>
</feature>
<dbReference type="PANTHER" id="PTHR47221">
    <property type="entry name" value="FIBRINOGEN ALPHA CHAIN"/>
    <property type="match status" value="1"/>
</dbReference>
<dbReference type="InterPro" id="IPR014716">
    <property type="entry name" value="Fibrinogen_a/b/g_C_1"/>
</dbReference>
<dbReference type="Pfam" id="PF00147">
    <property type="entry name" value="Fibrinogen_C"/>
    <property type="match status" value="2"/>
</dbReference>
<dbReference type="GO" id="GO:0045087">
    <property type="term" value="P:innate immune response"/>
    <property type="evidence" value="ECO:0007669"/>
    <property type="project" value="UniProtKB-KW"/>
</dbReference>
<gene>
    <name evidence="24" type="ORF">H671_1g2036</name>
</gene>
<organism evidence="24 25">
    <name type="scientific">Cricetulus griseus</name>
    <name type="common">Chinese hamster</name>
    <name type="synonym">Cricetulus barabensis griseus</name>
    <dbReference type="NCBI Taxonomy" id="10029"/>
    <lineage>
        <taxon>Eukaryota</taxon>
        <taxon>Metazoa</taxon>
        <taxon>Chordata</taxon>
        <taxon>Craniata</taxon>
        <taxon>Vertebrata</taxon>
        <taxon>Euteleostomi</taxon>
        <taxon>Mammalia</taxon>
        <taxon>Eutheria</taxon>
        <taxon>Euarchontoglires</taxon>
        <taxon>Glires</taxon>
        <taxon>Rodentia</taxon>
        <taxon>Myomorpha</taxon>
        <taxon>Muroidea</taxon>
        <taxon>Cricetidae</taxon>
        <taxon>Cricetinae</taxon>
        <taxon>Cricetulus</taxon>
    </lineage>
</organism>
<dbReference type="PROSITE" id="PS00514">
    <property type="entry name" value="FIBRINOGEN_C_1"/>
    <property type="match status" value="2"/>
</dbReference>
<keyword evidence="12 21" id="KW-0175">Coiled coil</keyword>
<dbReference type="Gene3D" id="3.90.215.10">
    <property type="entry name" value="Gamma Fibrinogen, chain A, domain 1"/>
    <property type="match status" value="2"/>
</dbReference>
<evidence type="ECO:0000256" key="3">
    <source>
        <dbReference type="ARBA" id="ARBA00022499"/>
    </source>
</evidence>
<dbReference type="InterPro" id="IPR012290">
    <property type="entry name" value="Fibrinogen_a/b/g_coil_dom"/>
</dbReference>
<evidence type="ECO:0000256" key="14">
    <source>
        <dbReference type="ARBA" id="ARBA00023130"/>
    </source>
</evidence>
<dbReference type="GO" id="GO:0034116">
    <property type="term" value="P:positive regulation of heterotypic cell-cell adhesion"/>
    <property type="evidence" value="ECO:0007669"/>
    <property type="project" value="TreeGrafter"/>
</dbReference>
<evidence type="ECO:0000256" key="7">
    <source>
        <dbReference type="ARBA" id="ARBA00022696"/>
    </source>
</evidence>
<evidence type="ECO:0000256" key="10">
    <source>
        <dbReference type="ARBA" id="ARBA00022837"/>
    </source>
</evidence>
<feature type="compositionally biased region" description="Low complexity" evidence="22">
    <location>
        <begin position="775"/>
        <end position="790"/>
    </location>
</feature>
<dbReference type="Proteomes" id="UP000030759">
    <property type="component" value="Unassembled WGS sequence"/>
</dbReference>
<dbReference type="GO" id="GO:0051258">
    <property type="term" value="P:protein polymerization"/>
    <property type="evidence" value="ECO:0007669"/>
    <property type="project" value="InterPro"/>
</dbReference>
<accession>A0A061INP8</accession>
<feature type="compositionally biased region" description="Basic and acidic residues" evidence="22">
    <location>
        <begin position="968"/>
        <end position="985"/>
    </location>
</feature>
<evidence type="ECO:0000256" key="22">
    <source>
        <dbReference type="SAM" id="MobiDB-lite"/>
    </source>
</evidence>
<reference evidence="25" key="1">
    <citation type="journal article" date="2013" name="Nat. Biotechnol.">
        <title>Chinese hamster genome sequenced from sorted chromosomes.</title>
        <authorList>
            <person name="Brinkrolf K."/>
            <person name="Rupp O."/>
            <person name="Laux H."/>
            <person name="Kollin F."/>
            <person name="Ernst W."/>
            <person name="Linke B."/>
            <person name="Kofler R."/>
            <person name="Romand S."/>
            <person name="Hesse F."/>
            <person name="Budach W.E."/>
            <person name="Galosy S."/>
            <person name="Muller D."/>
            <person name="Noll T."/>
            <person name="Wienberg J."/>
            <person name="Jostock T."/>
            <person name="Leonard M."/>
            <person name="Grillari J."/>
            <person name="Tauch A."/>
            <person name="Goesmann A."/>
            <person name="Helk B."/>
            <person name="Mott J.E."/>
            <person name="Puhler A."/>
            <person name="Borth N."/>
        </authorList>
    </citation>
    <scope>NUCLEOTIDE SEQUENCE [LARGE SCALE GENOMIC DNA]</scope>
    <source>
        <strain evidence="25">17A/GY</strain>
    </source>
</reference>
<dbReference type="EMBL" id="KE664493">
    <property type="protein sequence ID" value="ERE89904.1"/>
    <property type="molecule type" value="Genomic_DNA"/>
</dbReference>
<evidence type="ECO:0000256" key="1">
    <source>
        <dbReference type="ARBA" id="ARBA00004613"/>
    </source>
</evidence>
<dbReference type="GO" id="GO:0030674">
    <property type="term" value="F:protein-macromolecule adaptor activity"/>
    <property type="evidence" value="ECO:0007669"/>
    <property type="project" value="TreeGrafter"/>
</dbReference>
<feature type="domain" description="Fibrinogen C-terminal" evidence="23">
    <location>
        <begin position="193"/>
        <end position="453"/>
    </location>
</feature>
<dbReference type="CDD" id="cd00087">
    <property type="entry name" value="FReD"/>
    <property type="match status" value="2"/>
</dbReference>
<evidence type="ECO:0000256" key="5">
    <source>
        <dbReference type="ARBA" id="ARBA00022553"/>
    </source>
</evidence>
<keyword evidence="17" id="KW-0379">Hydroxylation</keyword>
<dbReference type="PROSITE" id="PS51406">
    <property type="entry name" value="FIBRINOGEN_C_2"/>
    <property type="match status" value="2"/>
</dbReference>
<feature type="region of interest" description="Disordered" evidence="22">
    <location>
        <begin position="715"/>
        <end position="858"/>
    </location>
</feature>
<dbReference type="FunFam" id="1.20.5.50:FF:000005">
    <property type="entry name" value="Fibrinogen gamma chain"/>
    <property type="match status" value="1"/>
</dbReference>
<dbReference type="Pfam" id="PF08702">
    <property type="entry name" value="Fib_alpha"/>
    <property type="match status" value="2"/>
</dbReference>
<keyword evidence="9" id="KW-0732">Signal</keyword>
<dbReference type="Gene3D" id="1.20.5.50">
    <property type="match status" value="3"/>
</dbReference>
<dbReference type="GO" id="GO:0071944">
    <property type="term" value="C:cell periphery"/>
    <property type="evidence" value="ECO:0007669"/>
    <property type="project" value="UniProtKB-ARBA"/>
</dbReference>
<keyword evidence="13" id="KW-0094">Blood coagulation</keyword>
<dbReference type="GO" id="GO:0046872">
    <property type="term" value="F:metal ion binding"/>
    <property type="evidence" value="ECO:0007669"/>
    <property type="project" value="UniProtKB-KW"/>
</dbReference>
<evidence type="ECO:0000256" key="18">
    <source>
        <dbReference type="ARBA" id="ARBA00025974"/>
    </source>
</evidence>
<evidence type="ECO:0000256" key="8">
    <source>
        <dbReference type="ARBA" id="ARBA00022723"/>
    </source>
</evidence>
<dbReference type="PANTHER" id="PTHR47221:SF3">
    <property type="entry name" value="FIBRINOGEN ALPHA CHAIN"/>
    <property type="match status" value="1"/>
</dbReference>
<dbReference type="GO" id="GO:0005201">
    <property type="term" value="F:extracellular matrix structural constituent"/>
    <property type="evidence" value="ECO:0007669"/>
    <property type="project" value="TreeGrafter"/>
</dbReference>
<dbReference type="SMART" id="SM00186">
    <property type="entry name" value="FBG"/>
    <property type="match status" value="2"/>
</dbReference>
<dbReference type="SUPFAM" id="SSF58010">
    <property type="entry name" value="Fibrinogen coiled-coil and central regions"/>
    <property type="match status" value="2"/>
</dbReference>
<comment type="subcellular location">
    <subcellularLocation>
        <location evidence="1">Secreted</location>
    </subcellularLocation>
</comment>
<keyword evidence="11" id="KW-0391">Immunity</keyword>
<keyword evidence="6" id="KW-0399">Innate immunity</keyword>
<evidence type="ECO:0000256" key="11">
    <source>
        <dbReference type="ARBA" id="ARBA00022859"/>
    </source>
</evidence>
<keyword evidence="16" id="KW-0325">Glycoprotein</keyword>
<feature type="compositionally biased region" description="Basic and acidic residues" evidence="22">
    <location>
        <begin position="715"/>
        <end position="736"/>
    </location>
</feature>
<dbReference type="NCBIfam" id="NF040941">
    <property type="entry name" value="GGGWT_bact"/>
    <property type="match status" value="1"/>
</dbReference>
<keyword evidence="8" id="KW-0479">Metal-binding</keyword>
<keyword evidence="7" id="KW-0356">Hemostasis</keyword>
<sequence>MTMESPKGHSAGCEGLGTPGHTDIMSWSLQPRSLILCCTLLLLSPTGLAYIATRDNCCILDERFGSYCPTTCGIEGFLSSYQTDVHNDLQALEDILARAENRTTEANELIKAIQVYYNPNQPPKPNMIDSATQKSKKMTEDIMKYEALILTHETSIRYLQEIYNSNSQKITNLKQKVAQLEDQCQEPCKDTVKIHDTTGKDCQDIANKGAKESGLYFIRPLKSKLQFLVYCEIDGSGNGWTVLQKRLDGSVDFKKNWIQYKEGFGHLSPTGTTEFWLGNEKIHLISTQTTIPYTLRIELKDWNGRTSLVTQGVLSPFHPHSTADYAMFRLGPESDKYRLTYAYFLGGEAGDAFDGYDFGDDPSDKHFTSHNGMQFSTWDNDNDKFEGNCAEQDGSGWWMNKCHAGHLNGIYYQGGTYSKASTPNGYDNGIIWATWKTRWYSMKETTMKIIPFNRLSIGDGQQHNMGGSKQASDTGGEFIEEGATGRGPRVVEKQQSQCRETDWPFCSDEDWNHKCPSGCRMQGLIDEVNRDFINRINKLKNSLFDFQKNNKDSNSLTRNIMEYLRGDFANANNFDNTYGQVSEELRRRIEVLKRKVVEKAQQIQVLQNNVRTQLIDMKRLEVDIDIKIRSCKGSCSRGVAREIDLRDYEGQQKQLEQVIAKDLLPSKDRQYLPAIKMSPVPDLIPGSFKSQLQEAPPEWKALTEMRQMRMELEGHVKGGDSRGHPRGDSPTHRPGAEAENPTNSGPGGSGYWRPGSSRPESDGNLNAEDREFEGSSRPSSYRPSSSGSGSAMPSNPDWGEFSEFTGSSSPAIKKEYHTGKVTTSKGDKELMIGNEKVTSTSTSTTRRSCSKTITKTVTGPDGRREVVKEVVTSDDGSDCGGSVDLGMTHGFGGRFDEFAQRFPDQAAFFDSHFDSLSSNFKELGSKTHAVGSDSGIFTDLEDPRTHVPDYSSSSKTSTVRKQVTKSYKMADEAGSEAHHEGETKTTKRARAKSRPSRDCDDVLQTHPSGAQSGIFSIKLPGSSKIFSVYCDQETSLGGWLLIQQRMDGSLNFNRTWQDYKRGFGSLNDKGEGEFWLGNDYLHLLTLRASVLRVELEDWAGKQAYAEYHFQVGSEAEGYALQVSSYQGTAGNALMEGSEEEGAEYTSHSNMQFSTFDRDADQWEENCAEVYGGGWWYNSCQAANLNGIYYPGGTYDPRNNSPYEIENGVVWIPFRGADYSLKAVRMKIRPLVEQ</sequence>
<dbReference type="SMART" id="SM01212">
    <property type="entry name" value="Fib_alpha"/>
    <property type="match status" value="2"/>
</dbReference>
<evidence type="ECO:0000256" key="2">
    <source>
        <dbReference type="ARBA" id="ARBA00017850"/>
    </source>
</evidence>
<feature type="compositionally biased region" description="Polar residues" evidence="22">
    <location>
        <begin position="950"/>
        <end position="965"/>
    </location>
</feature>
<evidence type="ECO:0000256" key="21">
    <source>
        <dbReference type="SAM" id="Coils"/>
    </source>
</evidence>
<dbReference type="GO" id="GO:0002250">
    <property type="term" value="P:adaptive immune response"/>
    <property type="evidence" value="ECO:0007669"/>
    <property type="project" value="UniProtKB-KW"/>
</dbReference>
<comment type="function">
    <text evidence="19">Cleaved by the protease thrombin to yield monomers which, together with fibrinogen beta (FGB) and fibrinogen gamma (FGG), polymerize to form an insoluble fibrin matrix. Fibrin has a major function in hemostasis as one of the primary components of blood clots. In addition, functions during the early stages of wound repair to stabilize the lesion and guide cell migration during re-epithelialization. Was originally thought to be essential for platelet aggregation, based on in vitro studies using anticoagulated blood. However, subsequent studies have shown that it is not absolutely required for thrombus formation in vivo. Enhances expression of SELP in activated platelets via an ITGB3-dependent pathway. Maternal fibrinogen is essential for successful pregnancy. Fibrin deposition is also associated with infection, where it protects against IFNG-mediated hemorrhage. May also facilitate the immune response via both innate and T-cell mediated pathways.</text>
</comment>
<dbReference type="GO" id="GO:0005737">
    <property type="term" value="C:cytoplasm"/>
    <property type="evidence" value="ECO:0007669"/>
    <property type="project" value="UniProtKB-ARBA"/>
</dbReference>
<evidence type="ECO:0000256" key="9">
    <source>
        <dbReference type="ARBA" id="ARBA00022729"/>
    </source>
</evidence>
<dbReference type="FunFam" id="4.10.530.10:FF:000002">
    <property type="entry name" value="Fibrinogen gamma chain"/>
    <property type="match status" value="2"/>
</dbReference>
<dbReference type="GO" id="GO:0042730">
    <property type="term" value="P:fibrinolysis"/>
    <property type="evidence" value="ECO:0007669"/>
    <property type="project" value="TreeGrafter"/>
</dbReference>
<dbReference type="AlphaFoldDB" id="A0A061INP8"/>
<dbReference type="GO" id="GO:0072377">
    <property type="term" value="P:blood coagulation, common pathway"/>
    <property type="evidence" value="ECO:0007669"/>
    <property type="project" value="TreeGrafter"/>
</dbReference>
<evidence type="ECO:0000256" key="16">
    <source>
        <dbReference type="ARBA" id="ARBA00023180"/>
    </source>
</evidence>
<dbReference type="FunFam" id="3.90.215.10:FF:000002">
    <property type="entry name" value="Fibrinogen gamma chain"/>
    <property type="match status" value="1"/>
</dbReference>
<dbReference type="InterPro" id="IPR020837">
    <property type="entry name" value="Fibrinogen_CS"/>
</dbReference>
<evidence type="ECO:0000259" key="23">
    <source>
        <dbReference type="PROSITE" id="PS51406"/>
    </source>
</evidence>
<evidence type="ECO:0000256" key="4">
    <source>
        <dbReference type="ARBA" id="ARBA00022525"/>
    </source>
</evidence>
<dbReference type="GO" id="GO:0005577">
    <property type="term" value="C:fibrinogen complex"/>
    <property type="evidence" value="ECO:0007669"/>
    <property type="project" value="InterPro"/>
</dbReference>
<dbReference type="InterPro" id="IPR002181">
    <property type="entry name" value="Fibrinogen_a/b/g_C_dom"/>
</dbReference>
<feature type="coiled-coil region" evidence="21">
    <location>
        <begin position="582"/>
        <end position="623"/>
    </location>
</feature>
<comment type="subunit">
    <text evidence="18">Heterohexamer; disulfide linked. Contains 2 sets of 3 non-identical chains (alpha, beta and gamma). The 2 heterotrimers are in head to head conformation with the N-termini in a small central domain.</text>
</comment>
<evidence type="ECO:0000256" key="20">
    <source>
        <dbReference type="ARBA" id="ARBA00073895"/>
    </source>
</evidence>
<evidence type="ECO:0000313" key="24">
    <source>
        <dbReference type="EMBL" id="ERE89904.1"/>
    </source>
</evidence>
<evidence type="ECO:0000256" key="13">
    <source>
        <dbReference type="ARBA" id="ARBA00023084"/>
    </source>
</evidence>
<keyword evidence="3" id="KW-1017">Isopeptide bond</keyword>
<evidence type="ECO:0000256" key="19">
    <source>
        <dbReference type="ARBA" id="ARBA00054782"/>
    </source>
</evidence>
<keyword evidence="15" id="KW-1015">Disulfide bond</keyword>
<feature type="coiled-coil region" evidence="21">
    <location>
        <begin position="82"/>
        <end position="183"/>
    </location>
</feature>
<keyword evidence="10" id="KW-0106">Calcium</keyword>
<evidence type="ECO:0000256" key="6">
    <source>
        <dbReference type="ARBA" id="ARBA00022588"/>
    </source>
</evidence>
<evidence type="ECO:0000256" key="17">
    <source>
        <dbReference type="ARBA" id="ARBA00023278"/>
    </source>
</evidence>
<dbReference type="InterPro" id="IPR021996">
    <property type="entry name" value="Fibrinogen_aC"/>
</dbReference>
<keyword evidence="4" id="KW-0964">Secreted</keyword>
<keyword evidence="14" id="KW-1064">Adaptive immunity</keyword>
<dbReference type="InterPro" id="IPR036056">
    <property type="entry name" value="Fibrinogen-like_C"/>
</dbReference>
<dbReference type="FunFam" id="3.90.215.10:FF:000009">
    <property type="entry name" value="Fibrinogen alpha chain"/>
    <property type="match status" value="1"/>
</dbReference>
<evidence type="ECO:0000256" key="15">
    <source>
        <dbReference type="ARBA" id="ARBA00023157"/>
    </source>
</evidence>
<feature type="compositionally biased region" description="Low complexity" evidence="22">
    <location>
        <begin position="838"/>
        <end position="856"/>
    </location>
</feature>
<dbReference type="SUPFAM" id="SSF56496">
    <property type="entry name" value="Fibrinogen C-terminal domain-like"/>
    <property type="match status" value="2"/>
</dbReference>
<dbReference type="FunFam" id="1.20.5.50:FF:000006">
    <property type="entry name" value="Fibrinogen alpha chain"/>
    <property type="match status" value="1"/>
</dbReference>
<dbReference type="Gene3D" id="4.10.530.10">
    <property type="entry name" value="Gamma-fibrinogen Carboxyl Terminal Fragment, domain 2"/>
    <property type="match status" value="2"/>
</dbReference>
<feature type="region of interest" description="Disordered" evidence="22">
    <location>
        <begin position="935"/>
        <end position="1005"/>
    </location>
</feature>
<dbReference type="InterPro" id="IPR037579">
    <property type="entry name" value="FIB_ANG-like"/>
</dbReference>
<dbReference type="Pfam" id="PF12160">
    <property type="entry name" value="Fibrinogen_aC"/>
    <property type="match status" value="1"/>
</dbReference>